<accession>A0A7Y9LFE4</accession>
<name>A0A7Y9LFE4_9ACTN</name>
<dbReference type="AlphaFoldDB" id="A0A7Y9LFE4"/>
<evidence type="ECO:0000313" key="1">
    <source>
        <dbReference type="EMBL" id="NYE74880.1"/>
    </source>
</evidence>
<gene>
    <name evidence="1" type="ORF">BKA15_006209</name>
</gene>
<keyword evidence="2" id="KW-1185">Reference proteome</keyword>
<reference evidence="1 2" key="1">
    <citation type="submission" date="2020-07" db="EMBL/GenBank/DDBJ databases">
        <title>Sequencing the genomes of 1000 actinobacteria strains.</title>
        <authorList>
            <person name="Klenk H.-P."/>
        </authorList>
    </citation>
    <scope>NUCLEOTIDE SEQUENCE [LARGE SCALE GENOMIC DNA]</scope>
    <source>
        <strain evidence="1 2">DSM 22083</strain>
    </source>
</reference>
<protein>
    <submittedName>
        <fullName evidence="1">Uncharacterized protein</fullName>
    </submittedName>
</protein>
<proteinExistence type="predicted"/>
<sequence length="188" mass="20342">MSAGLVVEVVRSVSDRLLAGACRDRVPVRFEVRPVAADRFAAGVFEVDRFVVPVFFVVGLAADFAARFCTAGVDGVVSSRLDRDPSRDAAFGALDAAVFDDRADRAGADPEARPSLLGVFFADDFLVVLIVIPPSEVMRRRPVLRVAVTQGRVGAIRSIFNDGLVFRGRFPESWSGNNRRRADISASS</sequence>
<dbReference type="Proteomes" id="UP000569914">
    <property type="component" value="Unassembled WGS sequence"/>
</dbReference>
<dbReference type="RefSeq" id="WP_179757477.1">
    <property type="nucleotide sequence ID" value="NZ_JACCBU010000001.1"/>
</dbReference>
<comment type="caution">
    <text evidence="1">The sequence shown here is derived from an EMBL/GenBank/DDBJ whole genome shotgun (WGS) entry which is preliminary data.</text>
</comment>
<evidence type="ECO:0000313" key="2">
    <source>
        <dbReference type="Proteomes" id="UP000569914"/>
    </source>
</evidence>
<organism evidence="1 2">
    <name type="scientific">Microlunatus parietis</name>
    <dbReference type="NCBI Taxonomy" id="682979"/>
    <lineage>
        <taxon>Bacteria</taxon>
        <taxon>Bacillati</taxon>
        <taxon>Actinomycetota</taxon>
        <taxon>Actinomycetes</taxon>
        <taxon>Propionibacteriales</taxon>
        <taxon>Propionibacteriaceae</taxon>
        <taxon>Microlunatus</taxon>
    </lineage>
</organism>
<dbReference type="EMBL" id="JACCBU010000001">
    <property type="protein sequence ID" value="NYE74880.1"/>
    <property type="molecule type" value="Genomic_DNA"/>
</dbReference>